<proteinExistence type="predicted"/>
<evidence type="ECO:0000256" key="1">
    <source>
        <dbReference type="SAM" id="Phobius"/>
    </source>
</evidence>
<protein>
    <submittedName>
        <fullName evidence="2">Uncharacterized protein</fullName>
    </submittedName>
</protein>
<dbReference type="Proteomes" id="UP001282284">
    <property type="component" value="Unassembled WGS sequence"/>
</dbReference>
<keyword evidence="3" id="KW-1185">Reference proteome</keyword>
<evidence type="ECO:0000313" key="3">
    <source>
        <dbReference type="Proteomes" id="UP001282284"/>
    </source>
</evidence>
<keyword evidence="1" id="KW-1133">Transmembrane helix</keyword>
<name>A0ABU4G9M2_9BACL</name>
<evidence type="ECO:0000313" key="2">
    <source>
        <dbReference type="EMBL" id="MDW0113606.1"/>
    </source>
</evidence>
<dbReference type="EMBL" id="JAUBDI010000009">
    <property type="protein sequence ID" value="MDW0113606.1"/>
    <property type="molecule type" value="Genomic_DNA"/>
</dbReference>
<reference evidence="2 3" key="1">
    <citation type="submission" date="2023-06" db="EMBL/GenBank/DDBJ databases">
        <title>Sporosarcina sp. nov., isolated from Korean traditional fermented seafood 'Jeotgal'.</title>
        <authorList>
            <person name="Yang A.I."/>
            <person name="Shin N.-R."/>
        </authorList>
    </citation>
    <scope>NUCLEOTIDE SEQUENCE [LARGE SCALE GENOMIC DNA]</scope>
    <source>
        <strain evidence="2 3">KCTC13119</strain>
    </source>
</reference>
<sequence length="148" mass="17514">MLVSILIVIGIVLFIVITGIVLLMKKYKKELTSKDWYETFQYEFRSADCRHEKQIKLTEIDWKFAFTMKKEKSVTVAAGPFSKTTHRVHYRLFCEECGKKRWFEQTNSVLNHKDLFRLRLKYLAVGASVIMLAFIITMTVIFKFIVKF</sequence>
<keyword evidence="1" id="KW-0812">Transmembrane</keyword>
<comment type="caution">
    <text evidence="2">The sequence shown here is derived from an EMBL/GenBank/DDBJ whole genome shotgun (WGS) entry which is preliminary data.</text>
</comment>
<accession>A0ABU4G9M2</accession>
<organism evidence="2 3">
    <name type="scientific">Sporosarcina saromensis</name>
    <dbReference type="NCBI Taxonomy" id="359365"/>
    <lineage>
        <taxon>Bacteria</taxon>
        <taxon>Bacillati</taxon>
        <taxon>Bacillota</taxon>
        <taxon>Bacilli</taxon>
        <taxon>Bacillales</taxon>
        <taxon>Caryophanaceae</taxon>
        <taxon>Sporosarcina</taxon>
    </lineage>
</organism>
<feature type="transmembrane region" description="Helical" evidence="1">
    <location>
        <begin position="6"/>
        <end position="24"/>
    </location>
</feature>
<feature type="transmembrane region" description="Helical" evidence="1">
    <location>
        <begin position="122"/>
        <end position="146"/>
    </location>
</feature>
<keyword evidence="1" id="KW-0472">Membrane</keyword>
<gene>
    <name evidence="2" type="ORF">QT711_10440</name>
</gene>